<accession>A0A1X7EKN3</accession>
<sequence>MARDRRWDPCVAHRGKEVDSFLSDYFTQPERLAFLVAGAGFDPRSRAVATRLAAAGAPVRALWVQENRPNPHQGQVERATTNTAELLAAFAERELVPVEIFGSDGAVVGGRNIINVLNRQSFDSVTDVVVDISALSVGTSFPIIRYFVERIGRRKGPANLHVFVAHDPRLDSDIRSIPSDAPGYVHGFKGGSTLFAAAAAARLWLPQLAAGRRSALGRLYDFVEPHDTCPILPFPASDPRLGDALAAEYLTELESTWAVDTRNIVYADESDPLDLYRTILRLDDLRQPVFAETGGSMLVLSPLGSKVMALGALMAALERDLPVAHLEPIGYEVGPAVPVEIVEPNLVHIWLEGDVYPQPRPSLVAEGRPKP</sequence>
<reference evidence="1 2" key="1">
    <citation type="submission" date="2017-04" db="EMBL/GenBank/DDBJ databases">
        <authorList>
            <person name="Afonso C.L."/>
            <person name="Miller P.J."/>
            <person name="Scott M.A."/>
            <person name="Spackman E."/>
            <person name="Goraichik I."/>
            <person name="Dimitrov K.M."/>
            <person name="Suarez D.L."/>
            <person name="Swayne D.E."/>
        </authorList>
    </citation>
    <scope>NUCLEOTIDE SEQUENCE [LARGE SCALE GENOMIC DNA]</scope>
    <source>
        <strain evidence="1 2">A2P</strain>
    </source>
</reference>
<evidence type="ECO:0000313" key="2">
    <source>
        <dbReference type="Proteomes" id="UP000192936"/>
    </source>
</evidence>
<evidence type="ECO:0000313" key="1">
    <source>
        <dbReference type="EMBL" id="SMF35202.1"/>
    </source>
</evidence>
<dbReference type="STRING" id="286727.SAMN02982917_1769"/>
<name>A0A1X7EKN3_9PROT</name>
<dbReference type="EMBL" id="FXAK01000002">
    <property type="protein sequence ID" value="SMF35202.1"/>
    <property type="molecule type" value="Genomic_DNA"/>
</dbReference>
<dbReference type="RefSeq" id="WP_167393195.1">
    <property type="nucleotide sequence ID" value="NZ_FXAK01000002.1"/>
</dbReference>
<proteinExistence type="predicted"/>
<dbReference type="Proteomes" id="UP000192936">
    <property type="component" value="Unassembled WGS sequence"/>
</dbReference>
<gene>
    <name evidence="1" type="ORF">SAMN02982917_1769</name>
</gene>
<protein>
    <submittedName>
        <fullName evidence="1">Uncharacterized protein</fullName>
    </submittedName>
</protein>
<dbReference type="AlphaFoldDB" id="A0A1X7EKN3"/>
<organism evidence="1 2">
    <name type="scientific">Azospirillum oryzae</name>
    <dbReference type="NCBI Taxonomy" id="286727"/>
    <lineage>
        <taxon>Bacteria</taxon>
        <taxon>Pseudomonadati</taxon>
        <taxon>Pseudomonadota</taxon>
        <taxon>Alphaproteobacteria</taxon>
        <taxon>Rhodospirillales</taxon>
        <taxon>Azospirillaceae</taxon>
        <taxon>Azospirillum</taxon>
    </lineage>
</organism>